<keyword evidence="3" id="KW-1185">Reference proteome</keyword>
<feature type="domain" description="Trypsin-co-occurring" evidence="1">
    <location>
        <begin position="2"/>
        <end position="79"/>
    </location>
</feature>
<dbReference type="Pfam" id="PF19631">
    <property type="entry name" value="Trypco2"/>
    <property type="match status" value="1"/>
</dbReference>
<dbReference type="InterPro" id="IPR045608">
    <property type="entry name" value="Trypco2"/>
</dbReference>
<evidence type="ECO:0000259" key="1">
    <source>
        <dbReference type="Pfam" id="PF19631"/>
    </source>
</evidence>
<name>A0A542UAV5_9ACTN</name>
<dbReference type="AlphaFoldDB" id="A0A542UAV5"/>
<comment type="caution">
    <text evidence="2">The sequence shown here is derived from an EMBL/GenBank/DDBJ whole genome shotgun (WGS) entry which is preliminary data.</text>
</comment>
<dbReference type="Proteomes" id="UP000318103">
    <property type="component" value="Unassembled WGS sequence"/>
</dbReference>
<dbReference type="EMBL" id="VFNX01000001">
    <property type="protein sequence ID" value="TQK96217.1"/>
    <property type="molecule type" value="Genomic_DNA"/>
</dbReference>
<evidence type="ECO:0000313" key="3">
    <source>
        <dbReference type="Proteomes" id="UP000318103"/>
    </source>
</evidence>
<sequence length="102" mass="11096">MIELAEMVRELREQLSHAMAETGSSPLRFDLGEVEIEATVTVDRTGGVGGKVKFWVVEASGEASVADSRTHRVTLTLQPTLLAPDGTRHRVLISGDETHGER</sequence>
<dbReference type="RefSeq" id="WP_055705734.1">
    <property type="nucleotide sequence ID" value="NZ_JBPJFI010000001.1"/>
</dbReference>
<gene>
    <name evidence="2" type="ORF">FB563_1153</name>
</gene>
<dbReference type="OrthoDB" id="4566193at2"/>
<evidence type="ECO:0000313" key="2">
    <source>
        <dbReference type="EMBL" id="TQK96217.1"/>
    </source>
</evidence>
<organism evidence="2 3">
    <name type="scientific">Streptomyces puniciscabiei</name>
    <dbReference type="NCBI Taxonomy" id="164348"/>
    <lineage>
        <taxon>Bacteria</taxon>
        <taxon>Bacillati</taxon>
        <taxon>Actinomycetota</taxon>
        <taxon>Actinomycetes</taxon>
        <taxon>Kitasatosporales</taxon>
        <taxon>Streptomycetaceae</taxon>
        <taxon>Streptomyces</taxon>
    </lineage>
</organism>
<reference evidence="2 3" key="1">
    <citation type="submission" date="2019-06" db="EMBL/GenBank/DDBJ databases">
        <title>Sequencing the genomes of 1000 actinobacteria strains.</title>
        <authorList>
            <person name="Klenk H.-P."/>
        </authorList>
    </citation>
    <scope>NUCLEOTIDE SEQUENCE [LARGE SCALE GENOMIC DNA]</scope>
    <source>
        <strain evidence="2 3">DSM 41929</strain>
    </source>
</reference>
<accession>A0A542UAV5</accession>
<protein>
    <recommendedName>
        <fullName evidence="1">Trypsin-co-occurring domain-containing protein</fullName>
    </recommendedName>
</protein>
<proteinExistence type="predicted"/>